<dbReference type="PANTHER" id="PTHR24230">
    <property type="entry name" value="G-PROTEIN COUPLED RECEPTOR"/>
    <property type="match status" value="1"/>
</dbReference>
<dbReference type="Proteomes" id="UP001162164">
    <property type="component" value="Unassembled WGS sequence"/>
</dbReference>
<dbReference type="InterPro" id="IPR017452">
    <property type="entry name" value="GPCR_Rhodpsn_7TM"/>
</dbReference>
<evidence type="ECO:0000256" key="9">
    <source>
        <dbReference type="ARBA" id="ARBA00023224"/>
    </source>
</evidence>
<dbReference type="PROSITE" id="PS50262">
    <property type="entry name" value="G_PROTEIN_RECEP_F1_2"/>
    <property type="match status" value="1"/>
</dbReference>
<keyword evidence="8" id="KW-0675">Receptor</keyword>
<evidence type="ECO:0000256" key="6">
    <source>
        <dbReference type="ARBA" id="ARBA00023040"/>
    </source>
</evidence>
<accession>A0ABQ9JQE0</accession>
<feature type="domain" description="G-protein coupled receptors family 1 profile" evidence="11">
    <location>
        <begin position="60"/>
        <end position="248"/>
    </location>
</feature>
<evidence type="ECO:0000256" key="8">
    <source>
        <dbReference type="ARBA" id="ARBA00023170"/>
    </source>
</evidence>
<evidence type="ECO:0000256" key="10">
    <source>
        <dbReference type="SAM" id="Phobius"/>
    </source>
</evidence>
<evidence type="ECO:0000259" key="11">
    <source>
        <dbReference type="PROSITE" id="PS50262"/>
    </source>
</evidence>
<dbReference type="PANTHER" id="PTHR24230:SF141">
    <property type="entry name" value="G-PROTEIN COUPLED RECEPTORS FAMILY 1 PROFILE DOMAIN-CONTAINING PROTEIN"/>
    <property type="match status" value="1"/>
</dbReference>
<keyword evidence="6" id="KW-0297">G-protein coupled receptor</keyword>
<comment type="caution">
    <text evidence="12">The sequence shown here is derived from an EMBL/GenBank/DDBJ whole genome shotgun (WGS) entry which is preliminary data.</text>
</comment>
<sequence length="297" mass="33018">CLRNRTNNAPQNNNTGGATLPKQQLQSSSLQPFGFFSVLTVGDVLQAFIVLFLTTGVLVANMLLILVINSRRYSKYIHSQPRYLLTSLASNDFAMGLFVTPFAIVPSLRHCWPYGELVCQIQALLRGAISQQSAVILICMAMDRYLCMLHPARYHKHSSKKDTSNNRPPPDIILTHQRSNDTGCVAIISMTWIMSVTVFSILVLPRGGYYFNPTGMMACEPFYSRASIRILAACGFYFPTTMILMYCYGSAFHVNKLRLRKSGSNNIASPDECGGASMEKVSLFISIESNKISKNVD</sequence>
<evidence type="ECO:0000313" key="13">
    <source>
        <dbReference type="Proteomes" id="UP001162164"/>
    </source>
</evidence>
<feature type="transmembrane region" description="Helical" evidence="10">
    <location>
        <begin position="44"/>
        <end position="68"/>
    </location>
</feature>
<keyword evidence="3" id="KW-1003">Cell membrane</keyword>
<evidence type="ECO:0000256" key="2">
    <source>
        <dbReference type="ARBA" id="ARBA00010663"/>
    </source>
</evidence>
<comment type="subcellular location">
    <subcellularLocation>
        <location evidence="1">Cell membrane</location>
        <topology evidence="1">Multi-pass membrane protein</topology>
    </subcellularLocation>
</comment>
<comment type="similarity">
    <text evidence="2">Belongs to the G-protein coupled receptor 1 family.</text>
</comment>
<protein>
    <recommendedName>
        <fullName evidence="11">G-protein coupled receptors family 1 profile domain-containing protein</fullName>
    </recommendedName>
</protein>
<organism evidence="12 13">
    <name type="scientific">Molorchus minor</name>
    <dbReference type="NCBI Taxonomy" id="1323400"/>
    <lineage>
        <taxon>Eukaryota</taxon>
        <taxon>Metazoa</taxon>
        <taxon>Ecdysozoa</taxon>
        <taxon>Arthropoda</taxon>
        <taxon>Hexapoda</taxon>
        <taxon>Insecta</taxon>
        <taxon>Pterygota</taxon>
        <taxon>Neoptera</taxon>
        <taxon>Endopterygota</taxon>
        <taxon>Coleoptera</taxon>
        <taxon>Polyphaga</taxon>
        <taxon>Cucujiformia</taxon>
        <taxon>Chrysomeloidea</taxon>
        <taxon>Cerambycidae</taxon>
        <taxon>Lamiinae</taxon>
        <taxon>Monochamini</taxon>
        <taxon>Molorchus</taxon>
    </lineage>
</organism>
<reference evidence="12" key="1">
    <citation type="journal article" date="2023" name="Insect Mol. Biol.">
        <title>Genome sequencing provides insights into the evolution of gene families encoding plant cell wall-degrading enzymes in longhorned beetles.</title>
        <authorList>
            <person name="Shin N.R."/>
            <person name="Okamura Y."/>
            <person name="Kirsch R."/>
            <person name="Pauchet Y."/>
        </authorList>
    </citation>
    <scope>NUCLEOTIDE SEQUENCE</scope>
    <source>
        <strain evidence="12">MMC_N1</strain>
    </source>
</reference>
<dbReference type="PRINTS" id="PR00237">
    <property type="entry name" value="GPCRRHODOPSN"/>
</dbReference>
<keyword evidence="13" id="KW-1185">Reference proteome</keyword>
<dbReference type="CDD" id="cd00637">
    <property type="entry name" value="7tm_classA_rhodopsin-like"/>
    <property type="match status" value="1"/>
</dbReference>
<keyword evidence="5 10" id="KW-1133">Transmembrane helix</keyword>
<evidence type="ECO:0000256" key="7">
    <source>
        <dbReference type="ARBA" id="ARBA00023136"/>
    </source>
</evidence>
<keyword evidence="4 10" id="KW-0812">Transmembrane</keyword>
<evidence type="ECO:0000256" key="1">
    <source>
        <dbReference type="ARBA" id="ARBA00004651"/>
    </source>
</evidence>
<dbReference type="Pfam" id="PF00001">
    <property type="entry name" value="7tm_1"/>
    <property type="match status" value="1"/>
</dbReference>
<feature type="transmembrane region" description="Helical" evidence="10">
    <location>
        <begin position="226"/>
        <end position="248"/>
    </location>
</feature>
<dbReference type="EMBL" id="JAPWTJ010000328">
    <property type="protein sequence ID" value="KAJ8979597.1"/>
    <property type="molecule type" value="Genomic_DNA"/>
</dbReference>
<proteinExistence type="inferred from homology"/>
<evidence type="ECO:0000256" key="3">
    <source>
        <dbReference type="ARBA" id="ARBA00022475"/>
    </source>
</evidence>
<dbReference type="InterPro" id="IPR000276">
    <property type="entry name" value="GPCR_Rhodpsn"/>
</dbReference>
<feature type="transmembrane region" description="Helical" evidence="10">
    <location>
        <begin position="184"/>
        <end position="206"/>
    </location>
</feature>
<name>A0ABQ9JQE0_9CUCU</name>
<feature type="non-terminal residue" evidence="12">
    <location>
        <position position="1"/>
    </location>
</feature>
<keyword evidence="9" id="KW-0807">Transducer</keyword>
<evidence type="ECO:0000256" key="5">
    <source>
        <dbReference type="ARBA" id="ARBA00022989"/>
    </source>
</evidence>
<evidence type="ECO:0000256" key="4">
    <source>
        <dbReference type="ARBA" id="ARBA00022692"/>
    </source>
</evidence>
<gene>
    <name evidence="12" type="ORF">NQ317_019485</name>
</gene>
<dbReference type="Gene3D" id="1.20.1070.10">
    <property type="entry name" value="Rhodopsin 7-helix transmembrane proteins"/>
    <property type="match status" value="1"/>
</dbReference>
<evidence type="ECO:0000313" key="12">
    <source>
        <dbReference type="EMBL" id="KAJ8979597.1"/>
    </source>
</evidence>
<keyword evidence="7 10" id="KW-0472">Membrane</keyword>
<dbReference type="SUPFAM" id="SSF81321">
    <property type="entry name" value="Family A G protein-coupled receptor-like"/>
    <property type="match status" value="1"/>
</dbReference>